<comment type="similarity">
    <text evidence="1 2">Belongs to the Dps family.</text>
</comment>
<dbReference type="InterPro" id="IPR023188">
    <property type="entry name" value="DPS_DNA-bd_CS"/>
</dbReference>
<dbReference type="RefSeq" id="WP_140234205.1">
    <property type="nucleotide sequence ID" value="NZ_CP041036.1"/>
</dbReference>
<dbReference type="PIRSF" id="PIRSF005900">
    <property type="entry name" value="Dps"/>
    <property type="match status" value="1"/>
</dbReference>
<dbReference type="GO" id="GO:0008199">
    <property type="term" value="F:ferric iron binding"/>
    <property type="evidence" value="ECO:0007669"/>
    <property type="project" value="InterPro"/>
</dbReference>
<protein>
    <submittedName>
        <fullName evidence="4">DNA starvation/stationary phase protection protein</fullName>
    </submittedName>
</protein>
<dbReference type="SUPFAM" id="SSF47240">
    <property type="entry name" value="Ferritin-like"/>
    <property type="match status" value="1"/>
</dbReference>
<evidence type="ECO:0000256" key="1">
    <source>
        <dbReference type="ARBA" id="ARBA00009497"/>
    </source>
</evidence>
<dbReference type="InterPro" id="IPR009078">
    <property type="entry name" value="Ferritin-like_SF"/>
</dbReference>
<organism evidence="4 5">
    <name type="scientific">Shewanella polaris</name>
    <dbReference type="NCBI Taxonomy" id="2588449"/>
    <lineage>
        <taxon>Bacteria</taxon>
        <taxon>Pseudomonadati</taxon>
        <taxon>Pseudomonadota</taxon>
        <taxon>Gammaproteobacteria</taxon>
        <taxon>Alteromonadales</taxon>
        <taxon>Shewanellaceae</taxon>
        <taxon>Shewanella</taxon>
    </lineage>
</organism>
<reference evidence="4 5" key="1">
    <citation type="submission" date="2019-06" db="EMBL/GenBank/DDBJ databases">
        <title>The genome of Shewanella sp. SM1901.</title>
        <authorList>
            <person name="Cha Q."/>
        </authorList>
    </citation>
    <scope>NUCLEOTIDE SEQUENCE [LARGE SCALE GENOMIC DNA]</scope>
    <source>
        <strain evidence="4 5">SM1901</strain>
    </source>
</reference>
<dbReference type="InterPro" id="IPR008331">
    <property type="entry name" value="Ferritin_DPS_dom"/>
</dbReference>
<proteinExistence type="inferred from homology"/>
<evidence type="ECO:0000256" key="2">
    <source>
        <dbReference type="RuleBase" id="RU003875"/>
    </source>
</evidence>
<sequence>MSNINIGIDKKDRSEIAEGLKKLLADTYTLYLQTHNFHWNVTGVRFRELHLMFEEQYMELAIAVDDIAERVRTLDVAAPGTYKEFSKLSSIHEVDGVPHATEMMAVLLVGHEKIIQTARDVLKVAHQSDDESTVSLVSDRMRIHEKTSWMLRASNK</sequence>
<dbReference type="InterPro" id="IPR012347">
    <property type="entry name" value="Ferritin-like"/>
</dbReference>
<dbReference type="Gene3D" id="1.20.1260.10">
    <property type="match status" value="1"/>
</dbReference>
<dbReference type="Pfam" id="PF00210">
    <property type="entry name" value="Ferritin"/>
    <property type="match status" value="1"/>
</dbReference>
<gene>
    <name evidence="4" type="ORF">FH971_10030</name>
</gene>
<dbReference type="PANTHER" id="PTHR42932">
    <property type="entry name" value="GENERAL STRESS PROTEIN 20U"/>
    <property type="match status" value="1"/>
</dbReference>
<dbReference type="InterPro" id="IPR002177">
    <property type="entry name" value="DPS_DNA-bd"/>
</dbReference>
<feature type="domain" description="Ferritin/DPS" evidence="3">
    <location>
        <begin position="18"/>
        <end position="153"/>
    </location>
</feature>
<dbReference type="AlphaFoldDB" id="A0A4Y5YF41"/>
<dbReference type="PRINTS" id="PR01346">
    <property type="entry name" value="HELNAPAPROT"/>
</dbReference>
<accession>A0A4Y5YF41</accession>
<keyword evidence="5" id="KW-1185">Reference proteome</keyword>
<dbReference type="Proteomes" id="UP000319809">
    <property type="component" value="Chromosome"/>
</dbReference>
<dbReference type="PROSITE" id="PS00819">
    <property type="entry name" value="DPS_2"/>
    <property type="match status" value="1"/>
</dbReference>
<dbReference type="EMBL" id="CP041036">
    <property type="protein sequence ID" value="QDE31285.1"/>
    <property type="molecule type" value="Genomic_DNA"/>
</dbReference>
<dbReference type="PANTHER" id="PTHR42932:SF3">
    <property type="entry name" value="DNA PROTECTION DURING STARVATION PROTEIN"/>
    <property type="match status" value="1"/>
</dbReference>
<evidence type="ECO:0000313" key="5">
    <source>
        <dbReference type="Proteomes" id="UP000319809"/>
    </source>
</evidence>
<dbReference type="PROSITE" id="PS00818">
    <property type="entry name" value="DPS_1"/>
    <property type="match status" value="1"/>
</dbReference>
<dbReference type="CDD" id="cd01043">
    <property type="entry name" value="DPS"/>
    <property type="match status" value="1"/>
</dbReference>
<evidence type="ECO:0000259" key="3">
    <source>
        <dbReference type="Pfam" id="PF00210"/>
    </source>
</evidence>
<dbReference type="KEGG" id="spol:FH971_10030"/>
<evidence type="ECO:0000313" key="4">
    <source>
        <dbReference type="EMBL" id="QDE31285.1"/>
    </source>
</evidence>
<dbReference type="GO" id="GO:0016722">
    <property type="term" value="F:oxidoreductase activity, acting on metal ions"/>
    <property type="evidence" value="ECO:0007669"/>
    <property type="project" value="InterPro"/>
</dbReference>
<name>A0A4Y5YF41_9GAMM</name>